<evidence type="ECO:0000313" key="2">
    <source>
        <dbReference type="EMBL" id="SJX61540.1"/>
    </source>
</evidence>
<proteinExistence type="predicted"/>
<evidence type="ECO:0000256" key="1">
    <source>
        <dbReference type="SAM" id="MobiDB-lite"/>
    </source>
</evidence>
<dbReference type="EMBL" id="LT795056">
    <property type="protein sequence ID" value="SJX61540.1"/>
    <property type="molecule type" value="Genomic_DNA"/>
</dbReference>
<feature type="compositionally biased region" description="Low complexity" evidence="1">
    <location>
        <begin position="7"/>
        <end position="23"/>
    </location>
</feature>
<sequence>MNADRGSNSSNSSNNNNSSSSSNAVGIQHLPVEVLHQILVLSRSSSFPVVCRHFRQACQNATYLVKADYVFGRWVDFFVDFIAQHPCRLHKACKKSVNRLVASIEQGRDATCMDVTDCVLALIRSKHLDIVTFAVEMGICTVQVLDRVVSMAMALLPKCVLPHIAGSHTVCDVSLTTPQLPKRLFRRIDQLDTDASEQSRPRKRRRRRNGTDEDTSSHLAAREEHDEPLPGSTRSLAQLKELVWSATKVPPYTWNESDPVSKPMGPVPSAEDFDMILTLLVKYAADASSHQGYPLAMSVHHRAFSLAHLLLLFGAHPRCKDGLAAQIAIRNGSQDILHLLVTGPHFDNFMEDELSVLPWFIPGGMLRLDQTHLRLAIQCRQWDLVDYIWHEQEVSPDMACLRLIERLRS</sequence>
<evidence type="ECO:0008006" key="4">
    <source>
        <dbReference type="Google" id="ProtNLM"/>
    </source>
</evidence>
<name>A0A2N8U9Y8_9BASI</name>
<protein>
    <recommendedName>
        <fullName evidence="4">F-box domain-containing protein</fullName>
    </recommendedName>
</protein>
<feature type="region of interest" description="Disordered" evidence="1">
    <location>
        <begin position="1"/>
        <end position="23"/>
    </location>
</feature>
<evidence type="ECO:0000313" key="3">
    <source>
        <dbReference type="Proteomes" id="UP000239563"/>
    </source>
</evidence>
<organism evidence="2 3">
    <name type="scientific">Sporisorium reilianum f. sp. reilianum</name>
    <dbReference type="NCBI Taxonomy" id="72559"/>
    <lineage>
        <taxon>Eukaryota</taxon>
        <taxon>Fungi</taxon>
        <taxon>Dikarya</taxon>
        <taxon>Basidiomycota</taxon>
        <taxon>Ustilaginomycotina</taxon>
        <taxon>Ustilaginomycetes</taxon>
        <taxon>Ustilaginales</taxon>
        <taxon>Ustilaginaceae</taxon>
        <taxon>Sporisorium</taxon>
    </lineage>
</organism>
<dbReference type="InterPro" id="IPR036770">
    <property type="entry name" value="Ankyrin_rpt-contain_sf"/>
</dbReference>
<feature type="region of interest" description="Disordered" evidence="1">
    <location>
        <begin position="187"/>
        <end position="232"/>
    </location>
</feature>
<accession>A0A2N8U9Y8</accession>
<gene>
    <name evidence="2" type="ORF">SRS1_12525</name>
</gene>
<dbReference type="Gene3D" id="1.25.40.20">
    <property type="entry name" value="Ankyrin repeat-containing domain"/>
    <property type="match status" value="1"/>
</dbReference>
<dbReference type="AlphaFoldDB" id="A0A2N8U9Y8"/>
<reference evidence="2 3" key="1">
    <citation type="submission" date="2017-02" db="EMBL/GenBank/DDBJ databases">
        <authorList>
            <person name="Peterson S.W."/>
        </authorList>
    </citation>
    <scope>NUCLEOTIDE SEQUENCE [LARGE SCALE GENOMIC DNA]</scope>
    <source>
        <strain evidence="2 3">SRS1_H2-8</strain>
    </source>
</reference>
<dbReference type="Proteomes" id="UP000239563">
    <property type="component" value="Chromosome III"/>
</dbReference>